<keyword evidence="2" id="KW-1185">Reference proteome</keyword>
<protein>
    <submittedName>
        <fullName evidence="1">DUF4190 domain-containing protein</fullName>
    </submittedName>
</protein>
<dbReference type="AlphaFoldDB" id="A0A4S4BZK6"/>
<reference evidence="1 2" key="1">
    <citation type="submission" date="2019-04" db="EMBL/GenBank/DDBJ databases">
        <title>Bacillus sediminilitoris sp. nov., isolated from a tidal flat sediment on the East China Sea.</title>
        <authorList>
            <person name="Wei Y."/>
            <person name="Mao H."/>
            <person name="Fang J."/>
        </authorList>
    </citation>
    <scope>NUCLEOTIDE SEQUENCE [LARGE SCALE GENOMIC DNA]</scope>
    <source>
        <strain evidence="1 2">DSL-17</strain>
    </source>
</reference>
<dbReference type="EMBL" id="SSNT01000006">
    <property type="protein sequence ID" value="THF80715.1"/>
    <property type="molecule type" value="Genomic_DNA"/>
</dbReference>
<name>A0A4S4BZK6_9BACI</name>
<comment type="caution">
    <text evidence="1">The sequence shown here is derived from an EMBL/GenBank/DDBJ whole genome shotgun (WGS) entry which is preliminary data.</text>
</comment>
<accession>A0A4S4BZK6</accession>
<gene>
    <name evidence="1" type="ORF">E6W99_09535</name>
</gene>
<sequence>MLLYIRKEGILMADENRFNQQERARLDNPDYKGFTPLDREIENDYQTESAAEIAAPVTMGRDYAGVNRDADRDNTAGEGRGMGYLALALSIISLFILPVILGAAGVIVGFIARRRGANALGAWAIGIGIVSIVLGIFITPFF</sequence>
<dbReference type="OrthoDB" id="2943217at2"/>
<organism evidence="1 2">
    <name type="scientific">Metabacillus sediminilitoris</name>
    <dbReference type="NCBI Taxonomy" id="2567941"/>
    <lineage>
        <taxon>Bacteria</taxon>
        <taxon>Bacillati</taxon>
        <taxon>Bacillota</taxon>
        <taxon>Bacilli</taxon>
        <taxon>Bacillales</taxon>
        <taxon>Bacillaceae</taxon>
        <taxon>Metabacillus</taxon>
    </lineage>
</organism>
<proteinExistence type="predicted"/>
<dbReference type="PANTHER" id="PTHR40040">
    <property type="entry name" value="SMALL HYDROPHOBIC PROTEIN-RELATED"/>
    <property type="match status" value="1"/>
</dbReference>
<dbReference type="PANTHER" id="PTHR40040:SF1">
    <property type="entry name" value="MEMBRANE PROTEIN"/>
    <property type="match status" value="1"/>
</dbReference>
<dbReference type="InterPro" id="IPR055338">
    <property type="entry name" value="YqfX-like"/>
</dbReference>
<evidence type="ECO:0000313" key="1">
    <source>
        <dbReference type="EMBL" id="THF80715.1"/>
    </source>
</evidence>
<dbReference type="Proteomes" id="UP000310334">
    <property type="component" value="Unassembled WGS sequence"/>
</dbReference>
<evidence type="ECO:0000313" key="2">
    <source>
        <dbReference type="Proteomes" id="UP000310334"/>
    </source>
</evidence>